<sequence>MSMMIRFIVCFVTIHQIAAQAVEVLTPFARSSQYYIRNHNVLAREPLASPTYLLPSSASISQFTRYVATPYAIAPSPLVPATPLAPAQPGVPGSPQPPFQALNPDAESVDIESGRLRNSPNVQTKQKLNSNSRVGLQQTVGASGLLGVQNFIQDQVVV</sequence>
<proteinExistence type="predicted"/>
<evidence type="ECO:0000313" key="4">
    <source>
        <dbReference type="Proteomes" id="UP001566132"/>
    </source>
</evidence>
<reference evidence="3 4" key="1">
    <citation type="submission" date="2024-05" db="EMBL/GenBank/DDBJ databases">
        <title>Genetic variation in Jamaican populations of the coffee berry borer (Hypothenemus hampei).</title>
        <authorList>
            <person name="Errbii M."/>
            <person name="Myrie A."/>
        </authorList>
    </citation>
    <scope>NUCLEOTIDE SEQUENCE [LARGE SCALE GENOMIC DNA]</scope>
    <source>
        <strain evidence="3">JA-Hopewell-2020-01-JO</strain>
        <tissue evidence="3">Whole body</tissue>
    </source>
</reference>
<dbReference type="Proteomes" id="UP001566132">
    <property type="component" value="Unassembled WGS sequence"/>
</dbReference>
<gene>
    <name evidence="3" type="ORF">ABEB36_001040</name>
</gene>
<dbReference type="AlphaFoldDB" id="A0ABD1FF36"/>
<feature type="chain" id="PRO_5044783445" evidence="2">
    <location>
        <begin position="20"/>
        <end position="158"/>
    </location>
</feature>
<protein>
    <submittedName>
        <fullName evidence="3">Uncharacterized protein</fullName>
    </submittedName>
</protein>
<organism evidence="3 4">
    <name type="scientific">Hypothenemus hampei</name>
    <name type="common">Coffee berry borer</name>
    <dbReference type="NCBI Taxonomy" id="57062"/>
    <lineage>
        <taxon>Eukaryota</taxon>
        <taxon>Metazoa</taxon>
        <taxon>Ecdysozoa</taxon>
        <taxon>Arthropoda</taxon>
        <taxon>Hexapoda</taxon>
        <taxon>Insecta</taxon>
        <taxon>Pterygota</taxon>
        <taxon>Neoptera</taxon>
        <taxon>Endopterygota</taxon>
        <taxon>Coleoptera</taxon>
        <taxon>Polyphaga</taxon>
        <taxon>Cucujiformia</taxon>
        <taxon>Curculionidae</taxon>
        <taxon>Scolytinae</taxon>
        <taxon>Hypothenemus</taxon>
    </lineage>
</organism>
<dbReference type="EMBL" id="JBDJPC010000001">
    <property type="protein sequence ID" value="KAL1517253.1"/>
    <property type="molecule type" value="Genomic_DNA"/>
</dbReference>
<evidence type="ECO:0000313" key="3">
    <source>
        <dbReference type="EMBL" id="KAL1517253.1"/>
    </source>
</evidence>
<evidence type="ECO:0000256" key="1">
    <source>
        <dbReference type="SAM" id="MobiDB-lite"/>
    </source>
</evidence>
<keyword evidence="4" id="KW-1185">Reference proteome</keyword>
<feature type="signal peptide" evidence="2">
    <location>
        <begin position="1"/>
        <end position="19"/>
    </location>
</feature>
<keyword evidence="2" id="KW-0732">Signal</keyword>
<feature type="region of interest" description="Disordered" evidence="1">
    <location>
        <begin position="84"/>
        <end position="106"/>
    </location>
</feature>
<evidence type="ECO:0000256" key="2">
    <source>
        <dbReference type="SAM" id="SignalP"/>
    </source>
</evidence>
<comment type="caution">
    <text evidence="3">The sequence shown here is derived from an EMBL/GenBank/DDBJ whole genome shotgun (WGS) entry which is preliminary data.</text>
</comment>
<name>A0ABD1FF36_HYPHA</name>
<accession>A0ABD1FF36</accession>